<evidence type="ECO:0000256" key="4">
    <source>
        <dbReference type="ARBA" id="ARBA00022970"/>
    </source>
</evidence>
<name>A0A314UI22_PRUYE</name>
<dbReference type="GO" id="GO:0005774">
    <property type="term" value="C:vacuolar membrane"/>
    <property type="evidence" value="ECO:0007669"/>
    <property type="project" value="TreeGrafter"/>
</dbReference>
<dbReference type="PANTHER" id="PTHR22950:SF696">
    <property type="entry name" value="AMINO ACID TRANSPORTER TRANSMEMBRANE DOMAIN-CONTAINING PROTEIN"/>
    <property type="match status" value="1"/>
</dbReference>
<keyword evidence="6 7" id="KW-0472">Membrane</keyword>
<accession>A0A314UI22</accession>
<evidence type="ECO:0000256" key="7">
    <source>
        <dbReference type="SAM" id="Phobius"/>
    </source>
</evidence>
<dbReference type="EMBL" id="PJQY01003796">
    <property type="protein sequence ID" value="PQM34559.1"/>
    <property type="molecule type" value="Genomic_DNA"/>
</dbReference>
<feature type="transmembrane region" description="Helical" evidence="7">
    <location>
        <begin position="183"/>
        <end position="206"/>
    </location>
</feature>
<feature type="domain" description="Amino acid transporter transmembrane" evidence="8">
    <location>
        <begin position="20"/>
        <end position="238"/>
    </location>
</feature>
<feature type="transmembrane region" description="Helical" evidence="7">
    <location>
        <begin position="157"/>
        <end position="177"/>
    </location>
</feature>
<feature type="transmembrane region" description="Helical" evidence="7">
    <location>
        <begin position="30"/>
        <end position="53"/>
    </location>
</feature>
<evidence type="ECO:0000256" key="6">
    <source>
        <dbReference type="ARBA" id="ARBA00023136"/>
    </source>
</evidence>
<evidence type="ECO:0000256" key="2">
    <source>
        <dbReference type="ARBA" id="ARBA00022448"/>
    </source>
</evidence>
<dbReference type="Pfam" id="PF01490">
    <property type="entry name" value="Aa_trans"/>
    <property type="match status" value="1"/>
</dbReference>
<comment type="caution">
    <text evidence="9">The sequence shown here is derived from an EMBL/GenBank/DDBJ whole genome shotgun (WGS) entry which is preliminary data.</text>
</comment>
<dbReference type="AlphaFoldDB" id="A0A314UI22"/>
<dbReference type="GO" id="GO:0015179">
    <property type="term" value="F:L-amino acid transmembrane transporter activity"/>
    <property type="evidence" value="ECO:0007669"/>
    <property type="project" value="TreeGrafter"/>
</dbReference>
<evidence type="ECO:0000259" key="8">
    <source>
        <dbReference type="Pfam" id="PF01490"/>
    </source>
</evidence>
<comment type="subcellular location">
    <subcellularLocation>
        <location evidence="1">Membrane</location>
        <topology evidence="1">Multi-pass membrane protein</topology>
    </subcellularLocation>
</comment>
<keyword evidence="5 7" id="KW-1133">Transmembrane helix</keyword>
<evidence type="ECO:0000256" key="3">
    <source>
        <dbReference type="ARBA" id="ARBA00022692"/>
    </source>
</evidence>
<dbReference type="PANTHER" id="PTHR22950">
    <property type="entry name" value="AMINO ACID TRANSPORTER"/>
    <property type="match status" value="1"/>
</dbReference>
<keyword evidence="4" id="KW-0029">Amino-acid transport</keyword>
<evidence type="ECO:0000256" key="5">
    <source>
        <dbReference type="ARBA" id="ARBA00022989"/>
    </source>
</evidence>
<reference evidence="9 10" key="1">
    <citation type="submission" date="2018-02" db="EMBL/GenBank/DDBJ databases">
        <title>Draft genome of wild Prunus yedoensis var. nudiflora.</title>
        <authorList>
            <person name="Baek S."/>
            <person name="Kim J.-H."/>
            <person name="Choi K."/>
            <person name="Kim G.-B."/>
            <person name="Cho A."/>
            <person name="Jang H."/>
            <person name="Shin C.-H."/>
            <person name="Yu H.-J."/>
            <person name="Mun J.-H."/>
        </authorList>
    </citation>
    <scope>NUCLEOTIDE SEQUENCE [LARGE SCALE GENOMIC DNA]</scope>
    <source>
        <strain evidence="10">cv. Jeju island</strain>
        <tissue evidence="9">Leaf</tissue>
    </source>
</reference>
<feature type="transmembrane region" description="Helical" evidence="7">
    <location>
        <begin position="65"/>
        <end position="95"/>
    </location>
</feature>
<keyword evidence="10" id="KW-1185">Reference proteome</keyword>
<gene>
    <name evidence="9" type="ORF">Pyn_10906</name>
</gene>
<sequence>MSLAIFTSVACTGIFGGVKANHTIPALRLHNIPAISGLYIFSYAGHIVFPNLYKAMKDPSKFTKVLFISQIIITNETLSFTLVTILYAALAFMGAKLFGPQVNPQITLSMPPHLIVTKIALWATVLTPMTKYALEFAPIAIQLEHNLPHSMSSRTKLFIRGTVGSVLLLVILALALSVPYFEYVLSLTGSLVSIGICVIFPCAFYLKICWGQISRPLLLLNFTLIAFGLLLGVVGTISSSKLLIKNLKRAHSG</sequence>
<dbReference type="InterPro" id="IPR013057">
    <property type="entry name" value="AA_transpt_TM"/>
</dbReference>
<evidence type="ECO:0000313" key="9">
    <source>
        <dbReference type="EMBL" id="PQM34559.1"/>
    </source>
</evidence>
<dbReference type="Proteomes" id="UP000250321">
    <property type="component" value="Unassembled WGS sequence"/>
</dbReference>
<organism evidence="9 10">
    <name type="scientific">Prunus yedoensis var. nudiflora</name>
    <dbReference type="NCBI Taxonomy" id="2094558"/>
    <lineage>
        <taxon>Eukaryota</taxon>
        <taxon>Viridiplantae</taxon>
        <taxon>Streptophyta</taxon>
        <taxon>Embryophyta</taxon>
        <taxon>Tracheophyta</taxon>
        <taxon>Spermatophyta</taxon>
        <taxon>Magnoliopsida</taxon>
        <taxon>eudicotyledons</taxon>
        <taxon>Gunneridae</taxon>
        <taxon>Pentapetalae</taxon>
        <taxon>rosids</taxon>
        <taxon>fabids</taxon>
        <taxon>Rosales</taxon>
        <taxon>Rosaceae</taxon>
        <taxon>Amygdaloideae</taxon>
        <taxon>Amygdaleae</taxon>
        <taxon>Prunus</taxon>
    </lineage>
</organism>
<proteinExistence type="predicted"/>
<dbReference type="OrthoDB" id="655540at2759"/>
<evidence type="ECO:0000313" key="10">
    <source>
        <dbReference type="Proteomes" id="UP000250321"/>
    </source>
</evidence>
<keyword evidence="3 7" id="KW-0812">Transmembrane</keyword>
<feature type="transmembrane region" description="Helical" evidence="7">
    <location>
        <begin position="218"/>
        <end position="237"/>
    </location>
</feature>
<protein>
    <submittedName>
        <fullName evidence="9">Vacuolar amino acid transporter 1</fullName>
    </submittedName>
</protein>
<feature type="transmembrane region" description="Helical" evidence="7">
    <location>
        <begin position="115"/>
        <end position="136"/>
    </location>
</feature>
<evidence type="ECO:0000256" key="1">
    <source>
        <dbReference type="ARBA" id="ARBA00004141"/>
    </source>
</evidence>
<keyword evidence="2" id="KW-0813">Transport</keyword>